<keyword evidence="5" id="KW-1185">Reference proteome</keyword>
<keyword evidence="2" id="KW-0806">Transcription termination</keyword>
<comment type="similarity">
    <text evidence="1">Belongs to the mTERF family.</text>
</comment>
<dbReference type="FunFam" id="1.25.70.10:FF:000026">
    <property type="entry name" value="Mitochondrial transcription termination factor family protein"/>
    <property type="match status" value="1"/>
</dbReference>
<name>A0AA88AJW7_FICCA</name>
<accession>A0AA88AJW7</accession>
<dbReference type="AlphaFoldDB" id="A0AA88AJW7"/>
<dbReference type="PANTHER" id="PTHR13068:SF223">
    <property type="entry name" value="MITOCHONDRIAL TRANSCRIPTION TERMINATION FACTOR FAMILY PROTEIN"/>
    <property type="match status" value="1"/>
</dbReference>
<dbReference type="SMART" id="SM00733">
    <property type="entry name" value="Mterf"/>
    <property type="match status" value="6"/>
</dbReference>
<gene>
    <name evidence="4" type="ORF">TIFTF001_022851</name>
</gene>
<reference evidence="4" key="1">
    <citation type="submission" date="2023-07" db="EMBL/GenBank/DDBJ databases">
        <title>draft genome sequence of fig (Ficus carica).</title>
        <authorList>
            <person name="Takahashi T."/>
            <person name="Nishimura K."/>
        </authorList>
    </citation>
    <scope>NUCLEOTIDE SEQUENCE</scope>
</reference>
<evidence type="ECO:0000256" key="2">
    <source>
        <dbReference type="ARBA" id="ARBA00022472"/>
    </source>
</evidence>
<dbReference type="InterPro" id="IPR003690">
    <property type="entry name" value="MTERF"/>
</dbReference>
<dbReference type="Pfam" id="PF02536">
    <property type="entry name" value="mTERF"/>
    <property type="match status" value="1"/>
</dbReference>
<evidence type="ECO:0008006" key="6">
    <source>
        <dbReference type="Google" id="ProtNLM"/>
    </source>
</evidence>
<keyword evidence="2" id="KW-0804">Transcription</keyword>
<comment type="caution">
    <text evidence="4">The sequence shown here is derived from an EMBL/GenBank/DDBJ whole genome shotgun (WGS) entry which is preliminary data.</text>
</comment>
<dbReference type="GO" id="GO:0003676">
    <property type="term" value="F:nucleic acid binding"/>
    <property type="evidence" value="ECO:0007669"/>
    <property type="project" value="InterPro"/>
</dbReference>
<dbReference type="Proteomes" id="UP001187192">
    <property type="component" value="Unassembled WGS sequence"/>
</dbReference>
<proteinExistence type="inferred from homology"/>
<dbReference type="Gene3D" id="1.25.70.10">
    <property type="entry name" value="Transcription termination factor 3, mitochondrial"/>
    <property type="match status" value="1"/>
</dbReference>
<dbReference type="PANTHER" id="PTHR13068">
    <property type="entry name" value="CGI-12 PROTEIN-RELATED"/>
    <property type="match status" value="1"/>
</dbReference>
<evidence type="ECO:0000313" key="5">
    <source>
        <dbReference type="Proteomes" id="UP001187192"/>
    </source>
</evidence>
<protein>
    <recommendedName>
        <fullName evidence="6">Mitochondrial transcription termination factor</fullName>
    </recommendedName>
</protein>
<sequence length="382" mass="43612">MKPGFGVLLKFREVSFPLSPNLFSLPTSLVCLVRTICSPANCSTICQTEVGGVKEEENEEPKDSKEVLSNWGCGEEDISKLFLRRPSLKKANHLQLQSKLNLLRGLGVSASDLVKIMHCRPRFLSCRLNHCFDERLAYFMTLFESKEVLARAIVRNPSLLTYDFENKIKPIIAVYEGMGLSKSDLSAMLQLRPTLIPRTSFDDEKMEYIRKTGIPQTSKMYKYVVTLIGVSRVETIHKKVANLERFGFSETEVLELIGRCPLMLTLSVDKVQRNMTFVLGTMKLPAEVVLQYPYLLLANLETVLRPRVLLAEKMKEMGLELRINAGDMMRAWRMKEKRFLKAFVTSQSEDVADELKKFYDCAKRTKRLAVTSKKNANRGFPF</sequence>
<keyword evidence="2" id="KW-0805">Transcription regulation</keyword>
<organism evidence="4 5">
    <name type="scientific">Ficus carica</name>
    <name type="common">Common fig</name>
    <dbReference type="NCBI Taxonomy" id="3494"/>
    <lineage>
        <taxon>Eukaryota</taxon>
        <taxon>Viridiplantae</taxon>
        <taxon>Streptophyta</taxon>
        <taxon>Embryophyta</taxon>
        <taxon>Tracheophyta</taxon>
        <taxon>Spermatophyta</taxon>
        <taxon>Magnoliopsida</taxon>
        <taxon>eudicotyledons</taxon>
        <taxon>Gunneridae</taxon>
        <taxon>Pentapetalae</taxon>
        <taxon>rosids</taxon>
        <taxon>fabids</taxon>
        <taxon>Rosales</taxon>
        <taxon>Moraceae</taxon>
        <taxon>Ficeae</taxon>
        <taxon>Ficus</taxon>
    </lineage>
</organism>
<evidence type="ECO:0000313" key="4">
    <source>
        <dbReference type="EMBL" id="GMN53720.1"/>
    </source>
</evidence>
<evidence type="ECO:0000256" key="3">
    <source>
        <dbReference type="ARBA" id="ARBA00022946"/>
    </source>
</evidence>
<dbReference type="GO" id="GO:0006353">
    <property type="term" value="P:DNA-templated transcription termination"/>
    <property type="evidence" value="ECO:0007669"/>
    <property type="project" value="UniProtKB-KW"/>
</dbReference>
<keyword evidence="3" id="KW-0809">Transit peptide</keyword>
<dbReference type="InterPro" id="IPR038538">
    <property type="entry name" value="MTERF_sf"/>
</dbReference>
<dbReference type="EMBL" id="BTGU01000047">
    <property type="protein sequence ID" value="GMN53720.1"/>
    <property type="molecule type" value="Genomic_DNA"/>
</dbReference>
<evidence type="ECO:0000256" key="1">
    <source>
        <dbReference type="ARBA" id="ARBA00007692"/>
    </source>
</evidence>